<dbReference type="SUPFAM" id="SSF53335">
    <property type="entry name" value="S-adenosyl-L-methionine-dependent methyltransferases"/>
    <property type="match status" value="1"/>
</dbReference>
<evidence type="ECO:0008006" key="4">
    <source>
        <dbReference type="Google" id="ProtNLM"/>
    </source>
</evidence>
<gene>
    <name evidence="2" type="ORF">CO059_01895</name>
</gene>
<dbReference type="AlphaFoldDB" id="A0A2M8EIZ9"/>
<name>A0A2M8EIZ9_UNCKA</name>
<sequence length="224" mass="24983">MWGRSSSKPKLIYSTTSPLSGKINVWQQGEERILEVGGYTQSVNLAAKDFKNRVWGRMVKELARRIDNPQSALILGLGGGTVAHLLSKTFSGIAIDGVELDPVVVGVGERYFRFGEIPNLKVIVADAYELVKNPKKYPLRADTYSTIIVDLFLGGGWSKQLEEIEFHQSVRNLLAKEGVVVFNRVSGFDRKQFHTTLSKIFAKIEVVEVGYKSLPFGNTLYLCQ</sequence>
<dbReference type="PANTHER" id="PTHR43317:SF1">
    <property type="entry name" value="THERMOSPERMINE SYNTHASE ACAULIS5"/>
    <property type="match status" value="1"/>
</dbReference>
<reference evidence="3" key="1">
    <citation type="submission" date="2017-09" db="EMBL/GenBank/DDBJ databases">
        <title>Depth-based differentiation of microbial function through sediment-hosted aquifers and enrichment of novel symbionts in the deep terrestrial subsurface.</title>
        <authorList>
            <person name="Probst A.J."/>
            <person name="Ladd B."/>
            <person name="Jarett J.K."/>
            <person name="Geller-Mcgrath D.E."/>
            <person name="Sieber C.M.K."/>
            <person name="Emerson J.B."/>
            <person name="Anantharaman K."/>
            <person name="Thomas B.C."/>
            <person name="Malmstrom R."/>
            <person name="Stieglmeier M."/>
            <person name="Klingl A."/>
            <person name="Woyke T."/>
            <person name="Ryan C.M."/>
            <person name="Banfield J.F."/>
        </authorList>
    </citation>
    <scope>NUCLEOTIDE SEQUENCE [LARGE SCALE GENOMIC DNA]</scope>
</reference>
<comment type="caution">
    <text evidence="2">The sequence shown here is derived from an EMBL/GenBank/DDBJ whole genome shotgun (WGS) entry which is preliminary data.</text>
</comment>
<proteinExistence type="predicted"/>
<dbReference type="InterPro" id="IPR029063">
    <property type="entry name" value="SAM-dependent_MTases_sf"/>
</dbReference>
<evidence type="ECO:0000256" key="1">
    <source>
        <dbReference type="ARBA" id="ARBA00023115"/>
    </source>
</evidence>
<evidence type="ECO:0000313" key="2">
    <source>
        <dbReference type="EMBL" id="PJC22706.1"/>
    </source>
</evidence>
<organism evidence="2 3">
    <name type="scientific">candidate division WWE3 bacterium CG_4_9_14_0_2_um_filter_48_10</name>
    <dbReference type="NCBI Taxonomy" id="1975078"/>
    <lineage>
        <taxon>Bacteria</taxon>
        <taxon>Katanobacteria</taxon>
    </lineage>
</organism>
<keyword evidence="1" id="KW-0620">Polyamine biosynthesis</keyword>
<accession>A0A2M8EIZ9</accession>
<dbReference type="Proteomes" id="UP000228781">
    <property type="component" value="Unassembled WGS sequence"/>
</dbReference>
<protein>
    <recommendedName>
        <fullName evidence="4">Spermidine synthase</fullName>
    </recommendedName>
</protein>
<dbReference type="GO" id="GO:0006596">
    <property type="term" value="P:polyamine biosynthetic process"/>
    <property type="evidence" value="ECO:0007669"/>
    <property type="project" value="UniProtKB-KW"/>
</dbReference>
<dbReference type="EMBL" id="PFSK01000024">
    <property type="protein sequence ID" value="PJC22706.1"/>
    <property type="molecule type" value="Genomic_DNA"/>
</dbReference>
<dbReference type="PANTHER" id="PTHR43317">
    <property type="entry name" value="THERMOSPERMINE SYNTHASE ACAULIS5"/>
    <property type="match status" value="1"/>
</dbReference>
<dbReference type="Pfam" id="PF01564">
    <property type="entry name" value="Spermine_synth"/>
    <property type="match status" value="1"/>
</dbReference>
<evidence type="ECO:0000313" key="3">
    <source>
        <dbReference type="Proteomes" id="UP000228781"/>
    </source>
</evidence>
<dbReference type="CDD" id="cd02440">
    <property type="entry name" value="AdoMet_MTases"/>
    <property type="match status" value="1"/>
</dbReference>
<dbReference type="Gene3D" id="3.40.50.150">
    <property type="entry name" value="Vaccinia Virus protein VP39"/>
    <property type="match status" value="1"/>
</dbReference>